<comment type="caution">
    <text evidence="1">The sequence shown here is derived from an EMBL/GenBank/DDBJ whole genome shotgun (WGS) entry which is preliminary data.</text>
</comment>
<dbReference type="AlphaFoldDB" id="A0A3E0ERX5"/>
<protein>
    <submittedName>
        <fullName evidence="1">Uncharacterized protein</fullName>
    </submittedName>
</protein>
<sequence length="439" mass="51844">MDSFNLYIEAKDQYEKLVPEKNDGLIILSLYGKYKENDFTEENIVSIINKVFKDQGNESVRTEHNRNNNVILRLQESFLWRNETKRTYQFKKYGLEFCQSLEKRLIAKYNPAKIKRFFIELFNSLTTAVESGTDFNLWVEDHFDIRMPSLSSQIEILDQQVNESVSDFKLIVKSHSSEIQVILKEIEMGLDIIKEQASELRNAFQISYDIDEILTAVLEKNTAGVYVENIKKVQDFHDSSRNQLEQVSKRIEKIKPRIREFIYDFNKKDFDRKTNKFLTHILEHSSVKKRMGNKYIQFPDGIPDFKLRDSEYVTRLTLIPIREISPKAPITISKREINVSKRKDLVDKTAKWKYEKERVKYWTELAFFQLEQNSILEFTPFFFKILDTEKLSIAVKTAHNTLRRSAGLKNKYSITINKEVSYTGQNKGISIWQMTIQKK</sequence>
<dbReference type="Proteomes" id="UP000257136">
    <property type="component" value="Unassembled WGS sequence"/>
</dbReference>
<dbReference type="RefSeq" id="WP_115810529.1">
    <property type="nucleotide sequence ID" value="NZ_QUNI01000002.1"/>
</dbReference>
<dbReference type="EMBL" id="QUNI01000002">
    <property type="protein sequence ID" value="REH00983.1"/>
    <property type="molecule type" value="Genomic_DNA"/>
</dbReference>
<evidence type="ECO:0000313" key="2">
    <source>
        <dbReference type="Proteomes" id="UP000257136"/>
    </source>
</evidence>
<keyword evidence="2" id="KW-1185">Reference proteome</keyword>
<dbReference type="OrthoDB" id="1247232at2"/>
<proteinExistence type="predicted"/>
<gene>
    <name evidence="1" type="ORF">C8P67_102236</name>
</gene>
<evidence type="ECO:0000313" key="1">
    <source>
        <dbReference type="EMBL" id="REH00983.1"/>
    </source>
</evidence>
<organism evidence="1 2">
    <name type="scientific">Flavobacterium aquicola</name>
    <dbReference type="NCBI Taxonomy" id="1682742"/>
    <lineage>
        <taxon>Bacteria</taxon>
        <taxon>Pseudomonadati</taxon>
        <taxon>Bacteroidota</taxon>
        <taxon>Flavobacteriia</taxon>
        <taxon>Flavobacteriales</taxon>
        <taxon>Flavobacteriaceae</taxon>
        <taxon>Flavobacterium</taxon>
    </lineage>
</organism>
<reference evidence="1 2" key="1">
    <citation type="submission" date="2018-08" db="EMBL/GenBank/DDBJ databases">
        <title>Genomic Encyclopedia of Archaeal and Bacterial Type Strains, Phase II (KMG-II): from individual species to whole genera.</title>
        <authorList>
            <person name="Goeker M."/>
        </authorList>
    </citation>
    <scope>NUCLEOTIDE SEQUENCE [LARGE SCALE GENOMIC DNA]</scope>
    <source>
        <strain evidence="1 2">DSM 100880</strain>
    </source>
</reference>
<name>A0A3E0ERX5_9FLAO</name>
<accession>A0A3E0ERX5</accession>